<name>A0A2C9L7L9_BIOGL</name>
<proteinExistence type="predicted"/>
<evidence type="ECO:0000256" key="1">
    <source>
        <dbReference type="SAM" id="SignalP"/>
    </source>
</evidence>
<feature type="chain" id="PRO_5012541970" evidence="1">
    <location>
        <begin position="22"/>
        <end position="181"/>
    </location>
</feature>
<reference evidence="2" key="1">
    <citation type="submission" date="2020-05" db="UniProtKB">
        <authorList>
            <consortium name="EnsemblMetazoa"/>
        </authorList>
    </citation>
    <scope>IDENTIFICATION</scope>
    <source>
        <strain evidence="2">BB02</strain>
    </source>
</reference>
<gene>
    <name evidence="2" type="primary">106067108</name>
</gene>
<dbReference type="VEuPathDB" id="VectorBase:BGLAX_037880"/>
<keyword evidence="1" id="KW-0732">Signal</keyword>
<dbReference type="KEGG" id="bgt:106067108"/>
<protein>
    <submittedName>
        <fullName evidence="2">Uncharacterized protein</fullName>
    </submittedName>
</protein>
<feature type="signal peptide" evidence="1">
    <location>
        <begin position="1"/>
        <end position="21"/>
    </location>
</feature>
<dbReference type="AlphaFoldDB" id="A0A2C9L7L9"/>
<dbReference type="Proteomes" id="UP000076420">
    <property type="component" value="Unassembled WGS sequence"/>
</dbReference>
<accession>A0A2C9L7L9</accession>
<dbReference type="VEuPathDB" id="VectorBase:BGLB027808"/>
<organism evidence="2 3">
    <name type="scientific">Biomphalaria glabrata</name>
    <name type="common">Bloodfluke planorb</name>
    <name type="synonym">Freshwater snail</name>
    <dbReference type="NCBI Taxonomy" id="6526"/>
    <lineage>
        <taxon>Eukaryota</taxon>
        <taxon>Metazoa</taxon>
        <taxon>Spiralia</taxon>
        <taxon>Lophotrochozoa</taxon>
        <taxon>Mollusca</taxon>
        <taxon>Gastropoda</taxon>
        <taxon>Heterobranchia</taxon>
        <taxon>Euthyneura</taxon>
        <taxon>Panpulmonata</taxon>
        <taxon>Hygrophila</taxon>
        <taxon>Lymnaeoidea</taxon>
        <taxon>Planorbidae</taxon>
        <taxon>Biomphalaria</taxon>
    </lineage>
</organism>
<sequence length="181" mass="19585">MSSSVFCRILVLTIAIVGLNGQDVTSAPNGAGDLASISKAIDDTTSKAKEGVKASDLEAAMDDIRNKADEYLDEKSAKVDRQDIVNLLAEVTSKYNEGIVLSAFLEDPLVQEGRKVSAGLYTLNELSRRLKEEDNETLINALVAAARYTAQAMRGIILTFGKFTIVYIQNEMSSGTRFSAI</sequence>
<dbReference type="EnsemblMetazoa" id="BGLB027808-RA">
    <property type="protein sequence ID" value="BGLB027808-PA"/>
    <property type="gene ID" value="BGLB027808"/>
</dbReference>
<evidence type="ECO:0000313" key="2">
    <source>
        <dbReference type="EnsemblMetazoa" id="BGLB027808-PA"/>
    </source>
</evidence>
<evidence type="ECO:0000313" key="3">
    <source>
        <dbReference type="Proteomes" id="UP000076420"/>
    </source>
</evidence>